<accession>A0A386WNN8</accession>
<dbReference type="EMBL" id="CP024087">
    <property type="protein sequence ID" value="AYF29278.1"/>
    <property type="molecule type" value="Genomic_DNA"/>
</dbReference>
<dbReference type="KEGG" id="mtua:CSH63_17765"/>
<proteinExistence type="predicted"/>
<reference evidence="1 2" key="1">
    <citation type="submission" date="2017-10" db="EMBL/GenBank/DDBJ databases">
        <title>Integration of genomic and chemical information greatly accelerates assignment of the full stereostructure of myelolactone, a potent inhibitor of myeloma from a marine-derived Micromonospora.</title>
        <authorList>
            <person name="Kim M.C."/>
            <person name="Machado H."/>
            <person name="Jensen P.R."/>
            <person name="Fenical W."/>
        </authorList>
    </citation>
    <scope>NUCLEOTIDE SEQUENCE [LARGE SCALE GENOMIC DNA]</scope>
    <source>
        <strain evidence="1 2">CNY-010</strain>
    </source>
</reference>
<evidence type="ECO:0000313" key="1">
    <source>
        <dbReference type="EMBL" id="AYF29278.1"/>
    </source>
</evidence>
<dbReference type="Proteomes" id="UP000267804">
    <property type="component" value="Chromosome"/>
</dbReference>
<sequence length="112" mass="12195">MTESIPPYVTASVDQARAELADVVRAVREHVDAEMCELPSACPGMNVAVFLAAIGPVRRRALLYVALAELAALDYGAPVHLTEAALAALTTPPRPPWWRRLMPRRRGGHAEK</sequence>
<dbReference type="RefSeq" id="WP_120571246.1">
    <property type="nucleotide sequence ID" value="NZ_CP024087.1"/>
</dbReference>
<organism evidence="1 2">
    <name type="scientific">Micromonospora tulbaghiae</name>
    <dbReference type="NCBI Taxonomy" id="479978"/>
    <lineage>
        <taxon>Bacteria</taxon>
        <taxon>Bacillati</taxon>
        <taxon>Actinomycetota</taxon>
        <taxon>Actinomycetes</taxon>
        <taxon>Micromonosporales</taxon>
        <taxon>Micromonosporaceae</taxon>
        <taxon>Micromonospora</taxon>
    </lineage>
</organism>
<name>A0A386WNN8_9ACTN</name>
<evidence type="ECO:0000313" key="2">
    <source>
        <dbReference type="Proteomes" id="UP000267804"/>
    </source>
</evidence>
<dbReference type="AlphaFoldDB" id="A0A386WNN8"/>
<protein>
    <submittedName>
        <fullName evidence="1">Uncharacterized protein</fullName>
    </submittedName>
</protein>
<gene>
    <name evidence="1" type="ORF">CSH63_17765</name>
</gene>